<dbReference type="Gene3D" id="3.40.50.300">
    <property type="entry name" value="P-loop containing nucleotide triphosphate hydrolases"/>
    <property type="match status" value="1"/>
</dbReference>
<sequence>MTIQRSFTFPSVLPTWHLGHMVKAIRDMKQRMNDVDVVIETRDARLPLTSINPVFEEILKGPSVKNRAPSASSSSPIRLIVYNKKDLADPRLEKHSR</sequence>
<gene>
    <name evidence="3" type="primary">MTG1_4</name>
    <name evidence="3" type="ORF">PGTUg99_025631</name>
</gene>
<name>A0A5B0RYY3_PUCGR</name>
<protein>
    <submittedName>
        <fullName evidence="3">Mitochondrial GTPase</fullName>
    </submittedName>
</protein>
<organism evidence="3 4">
    <name type="scientific">Puccinia graminis f. sp. tritici</name>
    <dbReference type="NCBI Taxonomy" id="56615"/>
    <lineage>
        <taxon>Eukaryota</taxon>
        <taxon>Fungi</taxon>
        <taxon>Dikarya</taxon>
        <taxon>Basidiomycota</taxon>
        <taxon>Pucciniomycotina</taxon>
        <taxon>Pucciniomycetes</taxon>
        <taxon>Pucciniales</taxon>
        <taxon>Pucciniaceae</taxon>
        <taxon>Puccinia</taxon>
    </lineage>
</organism>
<keyword evidence="1" id="KW-0547">Nucleotide-binding</keyword>
<proteinExistence type="predicted"/>
<keyword evidence="2" id="KW-0342">GTP-binding</keyword>
<evidence type="ECO:0000313" key="3">
    <source>
        <dbReference type="EMBL" id="KAA1131226.1"/>
    </source>
</evidence>
<dbReference type="PANTHER" id="PTHR45782:SF4">
    <property type="entry name" value="MITOCHONDRIAL RIBOSOME-ASSOCIATED GTPASE 1"/>
    <property type="match status" value="1"/>
</dbReference>
<evidence type="ECO:0000313" key="4">
    <source>
        <dbReference type="Proteomes" id="UP000325313"/>
    </source>
</evidence>
<comment type="caution">
    <text evidence="3">The sequence shown here is derived from an EMBL/GenBank/DDBJ whole genome shotgun (WGS) entry which is preliminary data.</text>
</comment>
<dbReference type="InterPro" id="IPR027417">
    <property type="entry name" value="P-loop_NTPase"/>
</dbReference>
<dbReference type="PANTHER" id="PTHR45782">
    <property type="entry name" value="MITOCHONDRIAL RIBOSOME-ASSOCIATED GTPASE 1"/>
    <property type="match status" value="1"/>
</dbReference>
<accession>A0A5B0RYY3</accession>
<reference evidence="3 4" key="1">
    <citation type="submission" date="2019-05" db="EMBL/GenBank/DDBJ databases">
        <title>Emergence of the Ug99 lineage of the wheat stem rust pathogen through somatic hybridization.</title>
        <authorList>
            <person name="Li F."/>
            <person name="Upadhyaya N.M."/>
            <person name="Sperschneider J."/>
            <person name="Matny O."/>
            <person name="Nguyen-Phuc H."/>
            <person name="Mago R."/>
            <person name="Raley C."/>
            <person name="Miller M.E."/>
            <person name="Silverstein K.A.T."/>
            <person name="Henningsen E."/>
            <person name="Hirsch C.D."/>
            <person name="Visser B."/>
            <person name="Pretorius Z.A."/>
            <person name="Steffenson B.J."/>
            <person name="Schwessinger B."/>
            <person name="Dodds P.N."/>
            <person name="Figueroa M."/>
        </authorList>
    </citation>
    <scope>NUCLEOTIDE SEQUENCE [LARGE SCALE GENOMIC DNA]</scope>
    <source>
        <strain evidence="3 4">Ug99</strain>
    </source>
</reference>
<dbReference type="GO" id="GO:0032543">
    <property type="term" value="P:mitochondrial translation"/>
    <property type="evidence" value="ECO:0007669"/>
    <property type="project" value="TreeGrafter"/>
</dbReference>
<dbReference type="EMBL" id="VDEP01000104">
    <property type="protein sequence ID" value="KAA1131226.1"/>
    <property type="molecule type" value="Genomic_DNA"/>
</dbReference>
<evidence type="ECO:0000256" key="2">
    <source>
        <dbReference type="ARBA" id="ARBA00023134"/>
    </source>
</evidence>
<dbReference type="GO" id="GO:0005525">
    <property type="term" value="F:GTP binding"/>
    <property type="evidence" value="ECO:0007669"/>
    <property type="project" value="UniProtKB-KW"/>
</dbReference>
<dbReference type="GO" id="GO:0005739">
    <property type="term" value="C:mitochondrion"/>
    <property type="evidence" value="ECO:0007669"/>
    <property type="project" value="TreeGrafter"/>
</dbReference>
<evidence type="ECO:0000256" key="1">
    <source>
        <dbReference type="ARBA" id="ARBA00022741"/>
    </source>
</evidence>
<dbReference type="GO" id="GO:0003924">
    <property type="term" value="F:GTPase activity"/>
    <property type="evidence" value="ECO:0007669"/>
    <property type="project" value="TreeGrafter"/>
</dbReference>
<dbReference type="Proteomes" id="UP000325313">
    <property type="component" value="Unassembled WGS sequence"/>
</dbReference>
<dbReference type="AlphaFoldDB" id="A0A5B0RYY3"/>